<proteinExistence type="predicted"/>
<dbReference type="Pfam" id="PF01408">
    <property type="entry name" value="GFO_IDH_MocA"/>
    <property type="match status" value="1"/>
</dbReference>
<dbReference type="PANTHER" id="PTHR43818">
    <property type="entry name" value="BCDNA.GH03377"/>
    <property type="match status" value="1"/>
</dbReference>
<dbReference type="InterPro" id="IPR036291">
    <property type="entry name" value="NAD(P)-bd_dom_sf"/>
</dbReference>
<dbReference type="InterPro" id="IPR055170">
    <property type="entry name" value="GFO_IDH_MocA-like_dom"/>
</dbReference>
<dbReference type="Proteomes" id="UP001354971">
    <property type="component" value="Unassembled WGS sequence"/>
</dbReference>
<dbReference type="Pfam" id="PF22725">
    <property type="entry name" value="GFO_IDH_MocA_C3"/>
    <property type="match status" value="1"/>
</dbReference>
<dbReference type="Gene3D" id="3.30.360.10">
    <property type="entry name" value="Dihydrodipicolinate Reductase, domain 2"/>
    <property type="match status" value="1"/>
</dbReference>
<dbReference type="SUPFAM" id="SSF51735">
    <property type="entry name" value="NAD(P)-binding Rossmann-fold domains"/>
    <property type="match status" value="1"/>
</dbReference>
<name>A0ABU7LPN9_9PROT</name>
<dbReference type="InterPro" id="IPR000683">
    <property type="entry name" value="Gfo/Idh/MocA-like_OxRdtase_N"/>
</dbReference>
<dbReference type="SUPFAM" id="SSF55347">
    <property type="entry name" value="Glyceraldehyde-3-phosphate dehydrogenase-like, C-terminal domain"/>
    <property type="match status" value="1"/>
</dbReference>
<reference evidence="3 4" key="1">
    <citation type="submission" date="2024-01" db="EMBL/GenBank/DDBJ databases">
        <title>Hyphobacterium bacterium isolated from marine sediment.</title>
        <authorList>
            <person name="Zhao S."/>
        </authorList>
    </citation>
    <scope>NUCLEOTIDE SEQUENCE [LARGE SCALE GENOMIC DNA]</scope>
    <source>
        <strain evidence="4">HN65</strain>
    </source>
</reference>
<comment type="caution">
    <text evidence="3">The sequence shown here is derived from an EMBL/GenBank/DDBJ whole genome shotgun (WGS) entry which is preliminary data.</text>
</comment>
<feature type="domain" description="Gfo/Idh/MocA-like oxidoreductase N-terminal" evidence="1">
    <location>
        <begin position="5"/>
        <end position="112"/>
    </location>
</feature>
<gene>
    <name evidence="3" type="ORF">V0U79_05805</name>
</gene>
<feature type="domain" description="GFO/IDH/MocA-like oxidoreductase" evidence="2">
    <location>
        <begin position="132"/>
        <end position="263"/>
    </location>
</feature>
<dbReference type="Gene3D" id="3.40.50.720">
    <property type="entry name" value="NAD(P)-binding Rossmann-like Domain"/>
    <property type="match status" value="1"/>
</dbReference>
<evidence type="ECO:0000313" key="3">
    <source>
        <dbReference type="EMBL" id="MEE2525874.1"/>
    </source>
</evidence>
<dbReference type="PANTHER" id="PTHR43818:SF5">
    <property type="entry name" value="OXIDOREDUCTASE FAMILY PROTEIN"/>
    <property type="match status" value="1"/>
</dbReference>
<keyword evidence="4" id="KW-1185">Reference proteome</keyword>
<protein>
    <submittedName>
        <fullName evidence="3">Gfo/Idh/MocA family oxidoreductase</fullName>
    </submittedName>
</protein>
<sequence length="356" mass="39282">MTKTIRTAIAGYGKIGQRRKEVMEEHGGYEVIAVCDIRYPAEGTMLSDGTAAYQTYEKLLELDIDALMVCLPNDVAADVVVAALKRGLHVFCEKPPGREVADIEKVIVAERAAPGLKLKYGFNHRYHDSVIEALDIVQSGKFGKLLNMRGVYGKSAFIPWPRPTATGSDKDDRAQWRTSRAIAGGGILLDQGIHMVDLMLTFAGGPFSDVKSFVSNDFWKQDVEDNAYALMRNDDGVVAFLHSTATQWRHKFNLEIFLENGALQLTGILSGSKSYGEEKLTITPRVDKANGQPSETTESFIFDDSWAREMAEFADCVANDKPVEVGTSGQALDSMKTVYAIYQADARWAEYMNAPA</sequence>
<dbReference type="RefSeq" id="WP_330198534.1">
    <property type="nucleotide sequence ID" value="NZ_JAZDRP010000003.1"/>
</dbReference>
<evidence type="ECO:0000259" key="1">
    <source>
        <dbReference type="Pfam" id="PF01408"/>
    </source>
</evidence>
<evidence type="ECO:0000259" key="2">
    <source>
        <dbReference type="Pfam" id="PF22725"/>
    </source>
</evidence>
<dbReference type="EMBL" id="JAZDRP010000003">
    <property type="protein sequence ID" value="MEE2525874.1"/>
    <property type="molecule type" value="Genomic_DNA"/>
</dbReference>
<evidence type="ECO:0000313" key="4">
    <source>
        <dbReference type="Proteomes" id="UP001354971"/>
    </source>
</evidence>
<dbReference type="InterPro" id="IPR050463">
    <property type="entry name" value="Gfo/Idh/MocA_oxidrdct_glycsds"/>
</dbReference>
<accession>A0ABU7LPN9</accession>
<organism evidence="3 4">
    <name type="scientific">Hyphobacterium lacteum</name>
    <dbReference type="NCBI Taxonomy" id="3116575"/>
    <lineage>
        <taxon>Bacteria</taxon>
        <taxon>Pseudomonadati</taxon>
        <taxon>Pseudomonadota</taxon>
        <taxon>Alphaproteobacteria</taxon>
        <taxon>Maricaulales</taxon>
        <taxon>Maricaulaceae</taxon>
        <taxon>Hyphobacterium</taxon>
    </lineage>
</organism>